<gene>
    <name evidence="1" type="ORF">DFP90_11653</name>
</gene>
<dbReference type="OrthoDB" id="9804020at2"/>
<dbReference type="PANTHER" id="PTHR43799">
    <property type="entry name" value="AMINOTRANSFERASE, PUTATIVE-RELATED"/>
    <property type="match status" value="1"/>
</dbReference>
<dbReference type="GO" id="GO:0004069">
    <property type="term" value="F:L-aspartate:2-oxoglutarate aminotransferase activity"/>
    <property type="evidence" value="ECO:0007669"/>
    <property type="project" value="InterPro"/>
</dbReference>
<dbReference type="InterPro" id="IPR024551">
    <property type="entry name" value="AspAT_Ic"/>
</dbReference>
<dbReference type="SUPFAM" id="SSF53383">
    <property type="entry name" value="PLP-dependent transferases"/>
    <property type="match status" value="1"/>
</dbReference>
<evidence type="ECO:0000313" key="1">
    <source>
        <dbReference type="EMBL" id="RED44212.1"/>
    </source>
</evidence>
<keyword evidence="2" id="KW-1185">Reference proteome</keyword>
<dbReference type="CDD" id="cd00609">
    <property type="entry name" value="AAT_like"/>
    <property type="match status" value="1"/>
</dbReference>
<reference evidence="1 2" key="1">
    <citation type="submission" date="2018-07" db="EMBL/GenBank/DDBJ databases">
        <title>Genomic Encyclopedia of Type Strains, Phase III (KMG-III): the genomes of soil and plant-associated and newly described type strains.</title>
        <authorList>
            <person name="Whitman W."/>
        </authorList>
    </citation>
    <scope>NUCLEOTIDE SEQUENCE [LARGE SCALE GENOMIC DNA]</scope>
    <source>
        <strain evidence="1 2">CECT 8488</strain>
    </source>
</reference>
<dbReference type="InterPro" id="IPR015424">
    <property type="entry name" value="PyrdxlP-dep_Trfase"/>
</dbReference>
<dbReference type="EMBL" id="QRDW01000016">
    <property type="protein sequence ID" value="RED44212.1"/>
    <property type="molecule type" value="Genomic_DNA"/>
</dbReference>
<keyword evidence="1" id="KW-0238">DNA-binding</keyword>
<dbReference type="InterPro" id="IPR015422">
    <property type="entry name" value="PyrdxlP-dep_Trfase_small"/>
</dbReference>
<comment type="caution">
    <text evidence="1">The sequence shown here is derived from an EMBL/GenBank/DDBJ whole genome shotgun (WGS) entry which is preliminary data.</text>
</comment>
<dbReference type="PANTHER" id="PTHR43799:SF1">
    <property type="entry name" value="ASPARTATE AMINOTRANSFERASE"/>
    <property type="match status" value="1"/>
</dbReference>
<dbReference type="GO" id="GO:0003677">
    <property type="term" value="F:DNA binding"/>
    <property type="evidence" value="ECO:0007669"/>
    <property type="project" value="UniProtKB-KW"/>
</dbReference>
<dbReference type="Gene3D" id="3.90.1150.10">
    <property type="entry name" value="Aspartate Aminotransferase, domain 1"/>
    <property type="match status" value="1"/>
</dbReference>
<accession>A0A3D9H409</accession>
<protein>
    <submittedName>
        <fullName evidence="1">DNA-binding transcriptional MocR family regulator</fullName>
    </submittedName>
</protein>
<proteinExistence type="predicted"/>
<dbReference type="Proteomes" id="UP000256845">
    <property type="component" value="Unassembled WGS sequence"/>
</dbReference>
<dbReference type="Gene3D" id="3.40.640.10">
    <property type="entry name" value="Type I PLP-dependent aspartate aminotransferase-like (Major domain)"/>
    <property type="match status" value="1"/>
</dbReference>
<dbReference type="Pfam" id="PF12897">
    <property type="entry name" value="Asp_aminotransf"/>
    <property type="match status" value="1"/>
</dbReference>
<evidence type="ECO:0000313" key="2">
    <source>
        <dbReference type="Proteomes" id="UP000256845"/>
    </source>
</evidence>
<dbReference type="AlphaFoldDB" id="A0A3D9H409"/>
<sequence>MTLTSKSAKELDAFQAAALENYDSLRGRNLALDMTRGKPAADQLNLSDDILTIVGAGETAGEDGTDYRNYGILDGIPEAKKLFADYMDVSTSQILIGGNSSLQIMYDILAGAMLFGMPGHKPWKDHGKIKFICPVPGYDRHFGICERLGIEMVNVDMTVDGPDMDQVEALVKSDATIKGIWCVPKYSNPTGCVYSDEVVDRLAAMPVAAGDFRIIWDNAYAVHRIEGKLAEVKNLLKACEAAGNADRALMVGSTSKITHAGSGVAVLAASENNIADAKKKLSFSSIGPDKINQLRHVKFFGDMKGLHKHMDGHADLIAPKFKAVLDALEKNLAGKGIASWTEPKGGYFVSVDVMDGCAAEVVRLAGDAGVKLTPAGATFPYGKDPRDRNIRIAPTMPGVDEIKQAMEVFCACVELACANKLKS</sequence>
<dbReference type="RefSeq" id="WP_115939279.1">
    <property type="nucleotide sequence ID" value="NZ_QRDW01000016.1"/>
</dbReference>
<dbReference type="InterPro" id="IPR015421">
    <property type="entry name" value="PyrdxlP-dep_Trfase_major"/>
</dbReference>
<organism evidence="1 2">
    <name type="scientific">Aestuariispira insulae</name>
    <dbReference type="NCBI Taxonomy" id="1461337"/>
    <lineage>
        <taxon>Bacteria</taxon>
        <taxon>Pseudomonadati</taxon>
        <taxon>Pseudomonadota</taxon>
        <taxon>Alphaproteobacteria</taxon>
        <taxon>Rhodospirillales</taxon>
        <taxon>Kiloniellaceae</taxon>
        <taxon>Aestuariispira</taxon>
    </lineage>
</organism>
<name>A0A3D9H409_9PROT</name>